<dbReference type="Proteomes" id="UP000008281">
    <property type="component" value="Unassembled WGS sequence"/>
</dbReference>
<dbReference type="CTD" id="9820598"/>
<dbReference type="RefSeq" id="XP_003116626.2">
    <property type="nucleotide sequence ID" value="XM_003116578.2"/>
</dbReference>
<keyword evidence="2" id="KW-1185">Reference proteome</keyword>
<dbReference type="eggNOG" id="ENOG502TI5G">
    <property type="taxonomic scope" value="Eukaryota"/>
</dbReference>
<dbReference type="InParanoid" id="E3LHV9"/>
<gene>
    <name evidence="1" type="ORF">CRE_09269</name>
</gene>
<dbReference type="GeneID" id="9820598"/>
<dbReference type="HOGENOM" id="CLU_144349_0_0_1"/>
<reference evidence="1" key="1">
    <citation type="submission" date="2007-07" db="EMBL/GenBank/DDBJ databases">
        <title>PCAP assembly of the Caenorhabditis remanei genome.</title>
        <authorList>
            <consortium name="The Caenorhabditis remanei Sequencing Consortium"/>
            <person name="Wilson R.K."/>
        </authorList>
    </citation>
    <scope>NUCLEOTIDE SEQUENCE [LARGE SCALE GENOMIC DNA]</scope>
    <source>
        <strain evidence="1">PB4641</strain>
    </source>
</reference>
<dbReference type="AlphaFoldDB" id="E3LHV9"/>
<evidence type="ECO:0000313" key="1">
    <source>
        <dbReference type="EMBL" id="EFO95522.1"/>
    </source>
</evidence>
<protein>
    <submittedName>
        <fullName evidence="1">Uncharacterized protein</fullName>
    </submittedName>
</protein>
<dbReference type="OrthoDB" id="5790714at2759"/>
<dbReference type="OMA" id="WTPEYLY"/>
<dbReference type="EMBL" id="DS268409">
    <property type="protein sequence ID" value="EFO95522.1"/>
    <property type="molecule type" value="Genomic_DNA"/>
</dbReference>
<sequence length="158" mass="19469">MKGIELKPLVKSDHQILEEHSNESWTPEYLYSQEFDALFQQLFNQYLHGEFRKLEDNSDFEAFRRMFRELKKKRNELEDRFFPERVDQRAQERARITEEQEMEGCRECYEKLRELSRKKRDGGGEREDGFSWKNLFFGCFRRVQKVDEMKRKAELFKY</sequence>
<name>E3LHV9_CAERE</name>
<dbReference type="FunCoup" id="E3LHV9">
    <property type="interactions" value="1136"/>
</dbReference>
<evidence type="ECO:0000313" key="2">
    <source>
        <dbReference type="Proteomes" id="UP000008281"/>
    </source>
</evidence>
<accession>E3LHV9</accession>
<proteinExistence type="predicted"/>
<organism evidence="2">
    <name type="scientific">Caenorhabditis remanei</name>
    <name type="common">Caenorhabditis vulgaris</name>
    <dbReference type="NCBI Taxonomy" id="31234"/>
    <lineage>
        <taxon>Eukaryota</taxon>
        <taxon>Metazoa</taxon>
        <taxon>Ecdysozoa</taxon>
        <taxon>Nematoda</taxon>
        <taxon>Chromadorea</taxon>
        <taxon>Rhabditida</taxon>
        <taxon>Rhabditina</taxon>
        <taxon>Rhabditomorpha</taxon>
        <taxon>Rhabditoidea</taxon>
        <taxon>Rhabditidae</taxon>
        <taxon>Peloderinae</taxon>
        <taxon>Caenorhabditis</taxon>
    </lineage>
</organism>
<dbReference type="KEGG" id="crq:GCK72_020169"/>